<dbReference type="EMBL" id="JAVKPH010000004">
    <property type="protein sequence ID" value="MDR5652129.1"/>
    <property type="molecule type" value="Genomic_DNA"/>
</dbReference>
<feature type="domain" description="Type I restriction modification DNA specificity" evidence="4">
    <location>
        <begin position="44"/>
        <end position="157"/>
    </location>
</feature>
<proteinExistence type="inferred from homology"/>
<dbReference type="RefSeq" id="WP_310456373.1">
    <property type="nucleotide sequence ID" value="NZ_JAVKPH010000004.1"/>
</dbReference>
<dbReference type="InterPro" id="IPR000055">
    <property type="entry name" value="Restrct_endonuc_typeI_TRD"/>
</dbReference>
<dbReference type="PANTHER" id="PTHR30408">
    <property type="entry name" value="TYPE-1 RESTRICTION ENZYME ECOKI SPECIFICITY PROTEIN"/>
    <property type="match status" value="1"/>
</dbReference>
<dbReference type="Proteomes" id="UP001247754">
    <property type="component" value="Unassembled WGS sequence"/>
</dbReference>
<sequence>MKSEAGIPVISAKVVKDGRIIGPIEQMIAPDYYHEWMRRGLPSIGDVVMTTEGPLGEVARLNATTAKYALGQRVVTLRGKRDLLDNGFLKYLLLSAPIQERLHARATGSTVAGISQKSLREMLIPLAPIDEQREIAAILGALDDKIEVNRKTAVTLEEMARALYRSWFVDFDPVWAKLEGRAPAHMDPATAALFPNSFGDDGLPEGWISGVLGDLARNSRQGADPRLIAADTPYIGLEHIPRRSIAISDWGVADDVGSTKSVMQTGQFLFGKLRPYFHKVGLVPINGICSTDILVIEAKSDIWREFVLSVISSVDLVEHVNAASTGTRMNRAGFAGG</sequence>
<evidence type="ECO:0000256" key="3">
    <source>
        <dbReference type="ARBA" id="ARBA00023125"/>
    </source>
</evidence>
<dbReference type="GO" id="GO:0004519">
    <property type="term" value="F:endonuclease activity"/>
    <property type="evidence" value="ECO:0007669"/>
    <property type="project" value="UniProtKB-KW"/>
</dbReference>
<keyword evidence="3" id="KW-0238">DNA-binding</keyword>
<keyword evidence="6" id="KW-1185">Reference proteome</keyword>
<comment type="similarity">
    <text evidence="1">Belongs to the type-I restriction system S methylase family.</text>
</comment>
<evidence type="ECO:0000256" key="1">
    <source>
        <dbReference type="ARBA" id="ARBA00010923"/>
    </source>
</evidence>
<gene>
    <name evidence="5" type="ORF">RGD00_05925</name>
</gene>
<dbReference type="SUPFAM" id="SSF116734">
    <property type="entry name" value="DNA methylase specificity domain"/>
    <property type="match status" value="2"/>
</dbReference>
<keyword evidence="5" id="KW-0540">Nuclease</keyword>
<dbReference type="Gene3D" id="3.90.220.20">
    <property type="entry name" value="DNA methylase specificity domains"/>
    <property type="match status" value="2"/>
</dbReference>
<comment type="caution">
    <text evidence="5">The sequence shown here is derived from an EMBL/GenBank/DDBJ whole genome shotgun (WGS) entry which is preliminary data.</text>
</comment>
<evidence type="ECO:0000259" key="4">
    <source>
        <dbReference type="Pfam" id="PF01420"/>
    </source>
</evidence>
<keyword evidence="5" id="KW-0255">Endonuclease</keyword>
<dbReference type="Pfam" id="PF01420">
    <property type="entry name" value="Methylase_S"/>
    <property type="match status" value="1"/>
</dbReference>
<evidence type="ECO:0000256" key="2">
    <source>
        <dbReference type="ARBA" id="ARBA00022747"/>
    </source>
</evidence>
<dbReference type="InterPro" id="IPR044946">
    <property type="entry name" value="Restrct_endonuc_typeI_TRD_sf"/>
</dbReference>
<evidence type="ECO:0000313" key="5">
    <source>
        <dbReference type="EMBL" id="MDR5652129.1"/>
    </source>
</evidence>
<name>A0ABU1F5H9_9RHOB</name>
<evidence type="ECO:0000313" key="6">
    <source>
        <dbReference type="Proteomes" id="UP001247754"/>
    </source>
</evidence>
<protein>
    <submittedName>
        <fullName evidence="5">Restriction endonuclease subunit S</fullName>
    </submittedName>
</protein>
<accession>A0ABU1F5H9</accession>
<keyword evidence="5" id="KW-0378">Hydrolase</keyword>
<organism evidence="5 6">
    <name type="scientific">Ruixingdingia sedimenti</name>
    <dbReference type="NCBI Taxonomy" id="3073604"/>
    <lineage>
        <taxon>Bacteria</taxon>
        <taxon>Pseudomonadati</taxon>
        <taxon>Pseudomonadota</taxon>
        <taxon>Alphaproteobacteria</taxon>
        <taxon>Rhodobacterales</taxon>
        <taxon>Paracoccaceae</taxon>
        <taxon>Ruixingdingia</taxon>
    </lineage>
</organism>
<keyword evidence="2" id="KW-0680">Restriction system</keyword>
<dbReference type="InterPro" id="IPR052021">
    <property type="entry name" value="Type-I_RS_S_subunit"/>
</dbReference>
<dbReference type="PANTHER" id="PTHR30408:SF13">
    <property type="entry name" value="TYPE I RESTRICTION ENZYME HINDI SPECIFICITY SUBUNIT"/>
    <property type="match status" value="1"/>
</dbReference>
<reference evidence="5 6" key="1">
    <citation type="submission" date="2023-09" db="EMBL/GenBank/DDBJ databases">
        <title>Xinfangfangia sedmenti sp. nov., isolated the sedment.</title>
        <authorList>
            <person name="Xu L."/>
        </authorList>
    </citation>
    <scope>NUCLEOTIDE SEQUENCE [LARGE SCALE GENOMIC DNA]</scope>
    <source>
        <strain evidence="5 6">LG-4</strain>
    </source>
</reference>